<dbReference type="AlphaFoldDB" id="A0A8J8BD97"/>
<keyword evidence="4" id="KW-1185">Reference proteome</keyword>
<dbReference type="Proteomes" id="UP000677913">
    <property type="component" value="Unassembled WGS sequence"/>
</dbReference>
<gene>
    <name evidence="3" type="ORF">KGA66_12455</name>
</gene>
<evidence type="ECO:0000256" key="2">
    <source>
        <dbReference type="SAM" id="Phobius"/>
    </source>
</evidence>
<feature type="region of interest" description="Disordered" evidence="1">
    <location>
        <begin position="1"/>
        <end position="38"/>
    </location>
</feature>
<feature type="region of interest" description="Disordered" evidence="1">
    <location>
        <begin position="715"/>
        <end position="734"/>
    </location>
</feature>
<keyword evidence="2" id="KW-0812">Transmembrane</keyword>
<evidence type="ECO:0000256" key="1">
    <source>
        <dbReference type="SAM" id="MobiDB-lite"/>
    </source>
</evidence>
<protein>
    <submittedName>
        <fullName evidence="3">Uncharacterized protein</fullName>
    </submittedName>
</protein>
<feature type="transmembrane region" description="Helical" evidence="2">
    <location>
        <begin position="53"/>
        <end position="72"/>
    </location>
</feature>
<keyword evidence="2" id="KW-1133">Transmembrane helix</keyword>
<reference evidence="3" key="1">
    <citation type="submission" date="2021-04" db="EMBL/GenBank/DDBJ databases">
        <title>Genome based classification of Actinospica acidithermotolerans sp. nov., an actinobacterium isolated from an Indonesian hot spring.</title>
        <authorList>
            <person name="Kusuma A.B."/>
            <person name="Putra K.E."/>
            <person name="Nafisah S."/>
            <person name="Loh J."/>
            <person name="Nouioui I."/>
            <person name="Goodfellow M."/>
        </authorList>
    </citation>
    <scope>NUCLEOTIDE SEQUENCE</scope>
    <source>
        <strain evidence="3">DSM 45618</strain>
    </source>
</reference>
<comment type="caution">
    <text evidence="3">The sequence shown here is derived from an EMBL/GenBank/DDBJ whole genome shotgun (WGS) entry which is preliminary data.</text>
</comment>
<evidence type="ECO:0000313" key="4">
    <source>
        <dbReference type="Proteomes" id="UP000677913"/>
    </source>
</evidence>
<dbReference type="EMBL" id="JAGSXH010000036">
    <property type="protein sequence ID" value="MBS2963861.1"/>
    <property type="molecule type" value="Genomic_DNA"/>
</dbReference>
<feature type="compositionally biased region" description="Polar residues" evidence="1">
    <location>
        <begin position="1"/>
        <end position="12"/>
    </location>
</feature>
<dbReference type="RefSeq" id="WP_211467941.1">
    <property type="nucleotide sequence ID" value="NZ_JAGSXH010000036.1"/>
</dbReference>
<accession>A0A8J8BD97</accession>
<evidence type="ECO:0000313" key="3">
    <source>
        <dbReference type="EMBL" id="MBS2963861.1"/>
    </source>
</evidence>
<keyword evidence="2" id="KW-0472">Membrane</keyword>
<sequence>MAVSEASQNSGTAAPLPPHRAQRQQRPEPPRLPARGRRRPGARLRELWTRRPNLFAFLLLGSLVLGLAVSSWSTGFHSGFWPNFLLNSAGDLIGGMIVLFLIEPIVRQAAAQQIRQHPRLDYAWFLRRVGEARKQIRILDTFSGLFSGDRDAAIRALRDAAIQGADIRVLLMSPNTDASALREFQLRQTIPGLWINDLIQANISDFRLLDAAILAVGNGLPHGRLELRLYTVAAPFALYGWDDRAMFAFLPPHAYSDHSTQLEITDQSQLGREALDQFEAIWADAAPIPQLLPVRVVDEQATRDLLVRFVHIDNATYLVSKRIDAAIHANPALRVRFGDQSTAFQPEAISADDPVARVLDREFYAKYARRPDAGFHLLRPEADMNAPTDRPREYDTLPVRTLMDLIGDAERVIRILDTSSTLIAEGGTPFVRTVEQALERGVKVQVLLLAPTTQAAQDRAAEIQDPAFEARIEENIRQLRRLARKALADGVAADRLEVRLYDRLPECSVHQVDDRIMVAFLPYQRRTSRVKHLEIGHDASLGQFAQLQFESKWAAARPLEGMKYADLRNGQDVKRLLLRIWEAAGPVVAPDGGGARGERSGSASLYLASNRIEGILAAAGVGPGPGEDSHVPQVRLIVEGLPGQEYCLSEPIFPDAPEGILAAEAFAAVFGAAPDAPIRRLDPVDGQDAQRPRRDGYEATTTVYFAPLPSPRQWMQGRVPADASGSPRSDAAEPTAAQSASVSIYLCEEAAHEQVERAVDEALKHAGLDVVERSDPVIGSWFRRMTAGRAAETAVHALENRVVTAQDAQITALLLQSLPAVIASLQPYKDAVVRIQAVLIVKIDWVVAVHQLSAAQQYALDHKPQLATSPHEIVSALALAADGPLRDEPSTQEID</sequence>
<proteinExistence type="predicted"/>
<name>A0A8J8BD97_9ACTN</name>
<organism evidence="3 4">
    <name type="scientific">Actinocrinis puniceicyclus</name>
    <dbReference type="NCBI Taxonomy" id="977794"/>
    <lineage>
        <taxon>Bacteria</taxon>
        <taxon>Bacillati</taxon>
        <taxon>Actinomycetota</taxon>
        <taxon>Actinomycetes</taxon>
        <taxon>Catenulisporales</taxon>
        <taxon>Actinospicaceae</taxon>
        <taxon>Actinocrinis</taxon>
    </lineage>
</organism>